<comment type="subcellular location">
    <subcellularLocation>
        <location evidence="2">Cell projection</location>
        <location evidence="2">Filopodium</location>
    </subcellularLocation>
    <subcellularLocation>
        <location evidence="3">Cell projection</location>
        <location evidence="3">Lamellipodium</location>
    </subcellularLocation>
    <subcellularLocation>
        <location evidence="1">Cytoplasm</location>
        <location evidence="1">Cytoskeleton</location>
    </subcellularLocation>
</comment>
<gene>
    <name evidence="16" type="primary">ABI2</name>
</gene>
<comment type="similarity">
    <text evidence="4">Belongs to the ABI family.</text>
</comment>
<dbReference type="GO" id="GO:0001764">
    <property type="term" value="P:neuron migration"/>
    <property type="evidence" value="ECO:0007669"/>
    <property type="project" value="TreeGrafter"/>
</dbReference>
<dbReference type="GO" id="GO:0017124">
    <property type="term" value="F:SH3 domain binding"/>
    <property type="evidence" value="ECO:0007669"/>
    <property type="project" value="TreeGrafter"/>
</dbReference>
<dbReference type="Gene3D" id="2.30.30.40">
    <property type="entry name" value="SH3 Domains"/>
    <property type="match status" value="1"/>
</dbReference>
<dbReference type="GeneID" id="113919886"/>
<evidence type="ECO:0000256" key="3">
    <source>
        <dbReference type="ARBA" id="ARBA00004510"/>
    </source>
</evidence>
<dbReference type="InterPro" id="IPR035726">
    <property type="entry name" value="Abi2_SH3"/>
</dbReference>
<dbReference type="GO" id="GO:0030027">
    <property type="term" value="C:lamellipodium"/>
    <property type="evidence" value="ECO:0007669"/>
    <property type="project" value="UniProtKB-SubCell"/>
</dbReference>
<dbReference type="GO" id="GO:0035591">
    <property type="term" value="F:signaling adaptor activity"/>
    <property type="evidence" value="ECO:0007669"/>
    <property type="project" value="TreeGrafter"/>
</dbReference>
<dbReference type="Gene3D" id="6.10.140.1620">
    <property type="match status" value="1"/>
</dbReference>
<dbReference type="SUPFAM" id="SSF50044">
    <property type="entry name" value="SH3-domain"/>
    <property type="match status" value="1"/>
</dbReference>
<evidence type="ECO:0000259" key="13">
    <source>
        <dbReference type="PROSITE" id="PS50002"/>
    </source>
</evidence>
<dbReference type="InterPro" id="IPR000727">
    <property type="entry name" value="T_SNARE_dom"/>
</dbReference>
<dbReference type="PROSITE" id="PS50192">
    <property type="entry name" value="T_SNARE"/>
    <property type="match status" value="1"/>
</dbReference>
<evidence type="ECO:0000256" key="10">
    <source>
        <dbReference type="ARBA" id="ARBA00023273"/>
    </source>
</evidence>
<dbReference type="InterPro" id="IPR036028">
    <property type="entry name" value="SH3-like_dom_sf"/>
</dbReference>
<keyword evidence="5 11" id="KW-0728">SH3 domain</keyword>
<feature type="domain" description="SH3" evidence="13">
    <location>
        <begin position="390"/>
        <end position="449"/>
    </location>
</feature>
<evidence type="ECO:0000256" key="11">
    <source>
        <dbReference type="PROSITE-ProRule" id="PRU00192"/>
    </source>
</evidence>
<keyword evidence="8" id="KW-0175">Coiled coil</keyword>
<proteinExistence type="inferred from homology"/>
<evidence type="ECO:0000256" key="12">
    <source>
        <dbReference type="SAM" id="MobiDB-lite"/>
    </source>
</evidence>
<feature type="domain" description="T-SNARE coiled-coil homology" evidence="14">
    <location>
        <begin position="45"/>
        <end position="107"/>
    </location>
</feature>
<feature type="compositionally biased region" description="Polar residues" evidence="12">
    <location>
        <begin position="315"/>
        <end position="338"/>
    </location>
</feature>
<dbReference type="InterPro" id="IPR001452">
    <property type="entry name" value="SH3_domain"/>
</dbReference>
<keyword evidence="10" id="KW-0966">Cell projection</keyword>
<reference evidence="16" key="1">
    <citation type="submission" date="2025-08" db="UniProtKB">
        <authorList>
            <consortium name="RefSeq"/>
        </authorList>
    </citation>
    <scope>IDENTIFICATION</scope>
    <source>
        <tissue evidence="16">Blood</tissue>
    </source>
</reference>
<accession>A0A6P9FAW3</accession>
<dbReference type="CTD" id="10152"/>
<dbReference type="AlphaFoldDB" id="A0A6P9FAW3"/>
<evidence type="ECO:0000256" key="6">
    <source>
        <dbReference type="ARBA" id="ARBA00022490"/>
    </source>
</evidence>
<dbReference type="InterPro" id="IPR012849">
    <property type="entry name" value="Abl-interactor_HHR_dom"/>
</dbReference>
<dbReference type="InterPro" id="IPR028457">
    <property type="entry name" value="ABI"/>
</dbReference>
<feature type="region of interest" description="Disordered" evidence="12">
    <location>
        <begin position="167"/>
        <end position="370"/>
    </location>
</feature>
<sequence length="452" mass="50164">MAELQMLLEEEIPGGRRALFDSYTNLERVADYCENNYIQSADKQRALEETKAYTTQSLASVAYLINTLANNVLQMLDIQASQLRRMESSINHISQTVDIHKEKVARREIGILTTNKNTSRTHKIIAPANLERPVRYIRKPIDYTILDDIGHGVKWLLRFKVSTQNMKMGGLPRTTPPTQKPPSPPMSGKGTLGRHSPYRTLEPVRPPVVPNDYVPSPTRNMAPSQQSPVRTASVNQRNRTYSSSGSSGGSHPSSRSSSRENSGSGSVGVPIAVPTPSPPSVFPGHPVQFYSMNRPASRHTPPTIGGSLPYRRPPSITSQTGLQNQMNGGPFYSQNPVSDTPPPPPPVEEPVFDESPPPPPPPEDYEEEEAAVVEYSDPYAEEDPPWAPRSYLEKVVAIYDYTKDKEDELSFQEGAIIYVIKKNDDGWYEGVMNGVTGLFPGNYVESIMHYSE</sequence>
<keyword evidence="7" id="KW-0597">Phosphoprotein</keyword>
<evidence type="ECO:0000256" key="1">
    <source>
        <dbReference type="ARBA" id="ARBA00004245"/>
    </source>
</evidence>
<dbReference type="PANTHER" id="PTHR10460:SF26">
    <property type="entry name" value="ABL INTERACTOR 2"/>
    <property type="match status" value="1"/>
</dbReference>
<dbReference type="RefSeq" id="XP_035582521.1">
    <property type="nucleotide sequence ID" value="XM_035726628.1"/>
</dbReference>
<dbReference type="Pfam" id="PF07815">
    <property type="entry name" value="Abi_HHR"/>
    <property type="match status" value="1"/>
</dbReference>
<dbReference type="CDD" id="cd11972">
    <property type="entry name" value="SH3_Abi2"/>
    <property type="match status" value="1"/>
</dbReference>
<feature type="compositionally biased region" description="Pro residues" evidence="12">
    <location>
        <begin position="339"/>
        <end position="348"/>
    </location>
</feature>
<dbReference type="GO" id="GO:0031209">
    <property type="term" value="C:SCAR complex"/>
    <property type="evidence" value="ECO:0007669"/>
    <property type="project" value="TreeGrafter"/>
</dbReference>
<dbReference type="PRINTS" id="PR00452">
    <property type="entry name" value="SH3DOMAIN"/>
</dbReference>
<keyword evidence="6" id="KW-0963">Cytoplasm</keyword>
<dbReference type="PROSITE" id="PS50002">
    <property type="entry name" value="SH3"/>
    <property type="match status" value="1"/>
</dbReference>
<evidence type="ECO:0000313" key="15">
    <source>
        <dbReference type="Proteomes" id="UP000515165"/>
    </source>
</evidence>
<dbReference type="Pfam" id="PF00018">
    <property type="entry name" value="SH3_1"/>
    <property type="match status" value="1"/>
</dbReference>
<evidence type="ECO:0000313" key="16">
    <source>
        <dbReference type="RefSeq" id="XP_035582521.1"/>
    </source>
</evidence>
<evidence type="ECO:0000256" key="9">
    <source>
        <dbReference type="ARBA" id="ARBA00023212"/>
    </source>
</evidence>
<keyword evidence="9" id="KW-0206">Cytoskeleton</keyword>
<dbReference type="GO" id="GO:0030175">
    <property type="term" value="C:filopodium"/>
    <property type="evidence" value="ECO:0007669"/>
    <property type="project" value="UniProtKB-SubCell"/>
</dbReference>
<dbReference type="GO" id="GO:0005856">
    <property type="term" value="C:cytoskeleton"/>
    <property type="evidence" value="ECO:0007669"/>
    <property type="project" value="UniProtKB-SubCell"/>
</dbReference>
<evidence type="ECO:0000256" key="5">
    <source>
        <dbReference type="ARBA" id="ARBA00022443"/>
    </source>
</evidence>
<dbReference type="PRINTS" id="PR01217">
    <property type="entry name" value="PRICHEXTENSN"/>
</dbReference>
<dbReference type="FunFam" id="2.30.30.40:FF:000002">
    <property type="entry name" value="abl interactor 1 isoform X1"/>
    <property type="match status" value="1"/>
</dbReference>
<dbReference type="Proteomes" id="UP000515165">
    <property type="component" value="Chromosome 3"/>
</dbReference>
<feature type="compositionally biased region" description="Pro residues" evidence="12">
    <location>
        <begin position="174"/>
        <end position="185"/>
    </location>
</feature>
<dbReference type="PANTHER" id="PTHR10460">
    <property type="entry name" value="ABL INTERACTOR FAMILY MEMBER"/>
    <property type="match status" value="1"/>
</dbReference>
<evidence type="ECO:0000256" key="2">
    <source>
        <dbReference type="ARBA" id="ARBA00004486"/>
    </source>
</evidence>
<dbReference type="SMART" id="SM00326">
    <property type="entry name" value="SH3"/>
    <property type="match status" value="1"/>
</dbReference>
<name>A0A6P9FAW3_ZALCA</name>
<evidence type="ECO:0000256" key="7">
    <source>
        <dbReference type="ARBA" id="ARBA00022553"/>
    </source>
</evidence>
<feature type="compositionally biased region" description="Low complexity" evidence="12">
    <location>
        <begin position="242"/>
        <end position="268"/>
    </location>
</feature>
<evidence type="ECO:0000256" key="8">
    <source>
        <dbReference type="ARBA" id="ARBA00023054"/>
    </source>
</evidence>
<organism evidence="15 16">
    <name type="scientific">Zalophus californianus</name>
    <name type="common">California sealion</name>
    <dbReference type="NCBI Taxonomy" id="9704"/>
    <lineage>
        <taxon>Eukaryota</taxon>
        <taxon>Metazoa</taxon>
        <taxon>Chordata</taxon>
        <taxon>Craniata</taxon>
        <taxon>Vertebrata</taxon>
        <taxon>Euteleostomi</taxon>
        <taxon>Mammalia</taxon>
        <taxon>Eutheria</taxon>
        <taxon>Laurasiatheria</taxon>
        <taxon>Carnivora</taxon>
        <taxon>Caniformia</taxon>
        <taxon>Pinnipedia</taxon>
        <taxon>Otariidae</taxon>
        <taxon>Zalophus</taxon>
    </lineage>
</organism>
<evidence type="ECO:0000259" key="14">
    <source>
        <dbReference type="PROSITE" id="PS50192"/>
    </source>
</evidence>
<evidence type="ECO:0000256" key="4">
    <source>
        <dbReference type="ARBA" id="ARBA00010020"/>
    </source>
</evidence>
<feature type="compositionally biased region" description="Polar residues" evidence="12">
    <location>
        <begin position="217"/>
        <end position="241"/>
    </location>
</feature>
<keyword evidence="15" id="KW-1185">Reference proteome</keyword>
<protein>
    <submittedName>
        <fullName evidence="16">Abl interactor 2 isoform X23</fullName>
    </submittedName>
</protein>